<organism evidence="1">
    <name type="scientific">marine metagenome</name>
    <dbReference type="NCBI Taxonomy" id="408172"/>
    <lineage>
        <taxon>unclassified sequences</taxon>
        <taxon>metagenomes</taxon>
        <taxon>ecological metagenomes</taxon>
    </lineage>
</organism>
<reference evidence="1" key="1">
    <citation type="submission" date="2018-05" db="EMBL/GenBank/DDBJ databases">
        <authorList>
            <person name="Lanie J.A."/>
            <person name="Ng W.-L."/>
            <person name="Kazmierczak K.M."/>
            <person name="Andrzejewski T.M."/>
            <person name="Davidsen T.M."/>
            <person name="Wayne K.J."/>
            <person name="Tettelin H."/>
            <person name="Glass J.I."/>
            <person name="Rusch D."/>
            <person name="Podicherti R."/>
            <person name="Tsui H.-C.T."/>
            <person name="Winkler M.E."/>
        </authorList>
    </citation>
    <scope>NUCLEOTIDE SEQUENCE</scope>
</reference>
<evidence type="ECO:0000313" key="1">
    <source>
        <dbReference type="EMBL" id="SVB90121.1"/>
    </source>
</evidence>
<dbReference type="AlphaFoldDB" id="A0A382HUF5"/>
<accession>A0A382HUF5</accession>
<dbReference type="EMBL" id="UINC01062980">
    <property type="protein sequence ID" value="SVB90121.1"/>
    <property type="molecule type" value="Genomic_DNA"/>
</dbReference>
<gene>
    <name evidence="1" type="ORF">METZ01_LOCUS242975</name>
</gene>
<name>A0A382HUF5_9ZZZZ</name>
<proteinExistence type="predicted"/>
<sequence length="123" mass="14354">MANVINYLEKKVKEDLNLRKLFNVGILRVNDFVISTAKNINYIDSKETIFILKKIEDEEPIFFKEFLKHTYMGYYSEPSIRSYFGVSSNPPHPNGYEVPEEGPNLLESLVEPVKKRGICYRKC</sequence>
<protein>
    <submittedName>
        <fullName evidence="1">Uncharacterized protein</fullName>
    </submittedName>
</protein>